<evidence type="ECO:0000256" key="4">
    <source>
        <dbReference type="SAM" id="Phobius"/>
    </source>
</evidence>
<dbReference type="GO" id="GO:0003700">
    <property type="term" value="F:DNA-binding transcription factor activity"/>
    <property type="evidence" value="ECO:0007669"/>
    <property type="project" value="InterPro"/>
</dbReference>
<dbReference type="GO" id="GO:0043565">
    <property type="term" value="F:sequence-specific DNA binding"/>
    <property type="evidence" value="ECO:0007669"/>
    <property type="project" value="InterPro"/>
</dbReference>
<evidence type="ECO:0000313" key="6">
    <source>
        <dbReference type="EMBL" id="SDG52739.1"/>
    </source>
</evidence>
<gene>
    <name evidence="6" type="ORF">SAMN04487901_10525</name>
</gene>
<evidence type="ECO:0000256" key="2">
    <source>
        <dbReference type="ARBA" id="ARBA00023125"/>
    </source>
</evidence>
<dbReference type="InterPro" id="IPR018060">
    <property type="entry name" value="HTH_AraC"/>
</dbReference>
<evidence type="ECO:0000313" key="7">
    <source>
        <dbReference type="Proteomes" id="UP000198779"/>
    </source>
</evidence>
<dbReference type="PANTHER" id="PTHR43280">
    <property type="entry name" value="ARAC-FAMILY TRANSCRIPTIONAL REGULATOR"/>
    <property type="match status" value="1"/>
</dbReference>
<reference evidence="7" key="1">
    <citation type="submission" date="2016-10" db="EMBL/GenBank/DDBJ databases">
        <authorList>
            <person name="Varghese N."/>
            <person name="Submissions S."/>
        </authorList>
    </citation>
    <scope>NUCLEOTIDE SEQUENCE [LARGE SCALE GENOMIC DNA]</scope>
    <source>
        <strain evidence="7">BP1-148</strain>
    </source>
</reference>
<feature type="domain" description="HTH araC/xylS-type" evidence="5">
    <location>
        <begin position="748"/>
        <end position="846"/>
    </location>
</feature>
<dbReference type="SUPFAM" id="SSF46689">
    <property type="entry name" value="Homeodomain-like"/>
    <property type="match status" value="1"/>
</dbReference>
<dbReference type="STRING" id="645274.SAMN04487901_10525"/>
<sequence length="847" mass="98423">MFSFFIHFSVKKFAKKDFFTIFVARLIGYSDMKSILRVFTIILLLLGNQHAEAFEGRTFKTINASNELADNSAQIVVCTKTGRMIIATLGSLNFYNGSGFSHITPHHDCQYQLPRYTGNYRLGFDRKHHIWLKNSHTLTCVDLLMEQFIVNVDSVINDLGCHEPIEDLFVDSEGGVWLLTEKGLFGVNDQQTYTVLRDQNLQDVDVYDNLLLTFYGNGEEVGQDLKTGKTVHRTRAYDWDTGQRYNQTSAIIRYEDGYFMVRNGEKESAFLYFDVKQLQWTVIQTFTFHVNHLALHDEMIYLPSQRGFGIFDIKQNNMAWVDEFPLVDGRKVQTDCNMIAFDRQDGMWIGTEDRGVLYSRPAKLQFMSYAVSTPEAEHYSRMMDELNQNITEFHGLRANCMFMDSRGWSWIGTTTGLYLYKTPQSEPLVFSKRNGFYNNVVHTVVEDRNHNIWAATSNGVSYVRFKGEKVEFVNSFNDIDGVPSESFVNCKGRMLDDGTIIMQAIDHVVRFNPDDLEEVNTPHPYKLFPKLIRLMVNGNNIEPDMMMDNHIVIDRALSRTWEIVLSSEHSSVSLTFSPLNYYRPLQTYYRLRIKGVKEYEEWTLLSVFNSGGKVDSKGMLHVPLMGLAPGSYQLELQASMYPDQWDGEPFIWNIIVNEPWWQTTGILWLLGIIVFMIGITNFVFYMRNERMRMRRSHGEGDMIRKIRQFVTRCNTDTSESLSPMHEEYGHNSENADVKLSPEFMEVMMRILPYVKAHMRGDLSMAQLSHVAEMDVVPFYELMMDNIYKSPRDLARFYRLENATKLLLTTDHTIEQIAEECGFFTANYMIGTFFHQYKQTPQEYRESH</sequence>
<keyword evidence="2 6" id="KW-0238">DNA-binding</keyword>
<dbReference type="EMBL" id="FNCQ01000005">
    <property type="protein sequence ID" value="SDG52739.1"/>
    <property type="molecule type" value="Genomic_DNA"/>
</dbReference>
<dbReference type="AlphaFoldDB" id="A0A1G7V038"/>
<dbReference type="InterPro" id="IPR015943">
    <property type="entry name" value="WD40/YVTN_repeat-like_dom_sf"/>
</dbReference>
<dbReference type="Gene3D" id="1.10.10.60">
    <property type="entry name" value="Homeodomain-like"/>
    <property type="match status" value="1"/>
</dbReference>
<evidence type="ECO:0000259" key="5">
    <source>
        <dbReference type="PROSITE" id="PS01124"/>
    </source>
</evidence>
<organism evidence="6 7">
    <name type="scientific">Prevotella communis</name>
    <dbReference type="NCBI Taxonomy" id="2913614"/>
    <lineage>
        <taxon>Bacteria</taxon>
        <taxon>Pseudomonadati</taxon>
        <taxon>Bacteroidota</taxon>
        <taxon>Bacteroidia</taxon>
        <taxon>Bacteroidales</taxon>
        <taxon>Prevotellaceae</taxon>
        <taxon>Prevotella</taxon>
    </lineage>
</organism>
<dbReference type="InterPro" id="IPR013783">
    <property type="entry name" value="Ig-like_fold"/>
</dbReference>
<evidence type="ECO:0000256" key="3">
    <source>
        <dbReference type="ARBA" id="ARBA00023163"/>
    </source>
</evidence>
<keyword evidence="4" id="KW-0812">Transmembrane</keyword>
<dbReference type="PROSITE" id="PS01124">
    <property type="entry name" value="HTH_ARAC_FAMILY_2"/>
    <property type="match status" value="1"/>
</dbReference>
<keyword evidence="7" id="KW-1185">Reference proteome</keyword>
<proteinExistence type="predicted"/>
<name>A0A1G7V038_9BACT</name>
<evidence type="ECO:0000256" key="1">
    <source>
        <dbReference type="ARBA" id="ARBA00023015"/>
    </source>
</evidence>
<dbReference type="Gene3D" id="2.60.40.10">
    <property type="entry name" value="Immunoglobulins"/>
    <property type="match status" value="1"/>
</dbReference>
<protein>
    <submittedName>
        <fullName evidence="6">AraC-type DNA-binding protein</fullName>
    </submittedName>
</protein>
<dbReference type="PANTHER" id="PTHR43280:SF2">
    <property type="entry name" value="HTH-TYPE TRANSCRIPTIONAL REGULATOR EXSA"/>
    <property type="match status" value="1"/>
</dbReference>
<accession>A0A1G7V038</accession>
<dbReference type="Gene3D" id="2.130.10.10">
    <property type="entry name" value="YVTN repeat-like/Quinoprotein amine dehydrogenase"/>
    <property type="match status" value="2"/>
</dbReference>
<keyword evidence="4" id="KW-1133">Transmembrane helix</keyword>
<keyword evidence="1" id="KW-0805">Transcription regulation</keyword>
<dbReference type="SUPFAM" id="SSF101898">
    <property type="entry name" value="NHL repeat"/>
    <property type="match status" value="1"/>
</dbReference>
<feature type="transmembrane region" description="Helical" evidence="4">
    <location>
        <begin position="666"/>
        <end position="686"/>
    </location>
</feature>
<keyword evidence="4" id="KW-0472">Membrane</keyword>
<dbReference type="Proteomes" id="UP000198779">
    <property type="component" value="Unassembled WGS sequence"/>
</dbReference>
<keyword evidence="3" id="KW-0804">Transcription</keyword>
<dbReference type="InterPro" id="IPR009057">
    <property type="entry name" value="Homeodomain-like_sf"/>
</dbReference>
<dbReference type="SMART" id="SM00342">
    <property type="entry name" value="HTH_ARAC"/>
    <property type="match status" value="1"/>
</dbReference>
<dbReference type="Pfam" id="PF12833">
    <property type="entry name" value="HTH_18"/>
    <property type="match status" value="1"/>
</dbReference>